<feature type="domain" description="Major facilitator superfamily (MFS) profile" evidence="9">
    <location>
        <begin position="24"/>
        <end position="403"/>
    </location>
</feature>
<feature type="transmembrane region" description="Helical" evidence="8">
    <location>
        <begin position="350"/>
        <end position="369"/>
    </location>
</feature>
<evidence type="ECO:0000256" key="8">
    <source>
        <dbReference type="SAM" id="Phobius"/>
    </source>
</evidence>
<keyword evidence="3" id="KW-0813">Transport</keyword>
<evidence type="ECO:0000256" key="7">
    <source>
        <dbReference type="ARBA" id="ARBA00023136"/>
    </source>
</evidence>
<dbReference type="GO" id="GO:0022857">
    <property type="term" value="F:transmembrane transporter activity"/>
    <property type="evidence" value="ECO:0007669"/>
    <property type="project" value="InterPro"/>
</dbReference>
<name>B8ESD7_METSB</name>
<feature type="transmembrane region" description="Helical" evidence="8">
    <location>
        <begin position="91"/>
        <end position="113"/>
    </location>
</feature>
<dbReference type="PANTHER" id="PTHR43271">
    <property type="entry name" value="BLL2771 PROTEIN"/>
    <property type="match status" value="1"/>
</dbReference>
<dbReference type="InterPro" id="IPR036259">
    <property type="entry name" value="MFS_trans_sf"/>
</dbReference>
<comment type="subcellular location">
    <subcellularLocation>
        <location evidence="1">Cell membrane</location>
        <topology evidence="1">Multi-pass membrane protein</topology>
    </subcellularLocation>
</comment>
<dbReference type="STRING" id="395965.Msil_0857"/>
<evidence type="ECO:0000256" key="6">
    <source>
        <dbReference type="ARBA" id="ARBA00022989"/>
    </source>
</evidence>
<feature type="transmembrane region" description="Helical" evidence="8">
    <location>
        <begin position="258"/>
        <end position="280"/>
    </location>
</feature>
<dbReference type="InterPro" id="IPR020846">
    <property type="entry name" value="MFS_dom"/>
</dbReference>
<evidence type="ECO:0000256" key="3">
    <source>
        <dbReference type="ARBA" id="ARBA00022448"/>
    </source>
</evidence>
<evidence type="ECO:0000256" key="5">
    <source>
        <dbReference type="ARBA" id="ARBA00022692"/>
    </source>
</evidence>
<keyword evidence="4" id="KW-1003">Cell membrane</keyword>
<dbReference type="SUPFAM" id="SSF103473">
    <property type="entry name" value="MFS general substrate transporter"/>
    <property type="match status" value="1"/>
</dbReference>
<keyword evidence="7 8" id="KW-0472">Membrane</keyword>
<dbReference type="eggNOG" id="COG2814">
    <property type="taxonomic scope" value="Bacteria"/>
</dbReference>
<dbReference type="Proteomes" id="UP000002257">
    <property type="component" value="Chromosome"/>
</dbReference>
<feature type="transmembrane region" description="Helical" evidence="8">
    <location>
        <begin position="375"/>
        <end position="399"/>
    </location>
</feature>
<dbReference type="InterPro" id="IPR011701">
    <property type="entry name" value="MFS"/>
</dbReference>
<dbReference type="PROSITE" id="PS50850">
    <property type="entry name" value="MFS"/>
    <property type="match status" value="1"/>
</dbReference>
<keyword evidence="6 8" id="KW-1133">Transmembrane helix</keyword>
<feature type="transmembrane region" description="Helical" evidence="8">
    <location>
        <begin position="119"/>
        <end position="137"/>
    </location>
</feature>
<evidence type="ECO:0000256" key="4">
    <source>
        <dbReference type="ARBA" id="ARBA00022475"/>
    </source>
</evidence>
<evidence type="ECO:0000313" key="10">
    <source>
        <dbReference type="EMBL" id="ACK49827.1"/>
    </source>
</evidence>
<dbReference type="CDD" id="cd17324">
    <property type="entry name" value="MFS_NepI_like"/>
    <property type="match status" value="1"/>
</dbReference>
<evidence type="ECO:0000259" key="9">
    <source>
        <dbReference type="PROSITE" id="PS50850"/>
    </source>
</evidence>
<reference evidence="10 11" key="1">
    <citation type="journal article" date="2010" name="J. Bacteriol.">
        <title>Complete genome sequence of the aerobic facultative methanotroph Methylocella silvestris BL2.</title>
        <authorList>
            <person name="Chen Y."/>
            <person name="Crombie A."/>
            <person name="Rahman M.T."/>
            <person name="Dedysh S.N."/>
            <person name="Liesack W."/>
            <person name="Stott M.B."/>
            <person name="Alam M."/>
            <person name="Theisen A.R."/>
            <person name="Murrell J.C."/>
            <person name="Dunfield P.F."/>
        </authorList>
    </citation>
    <scope>NUCLEOTIDE SEQUENCE [LARGE SCALE GENOMIC DNA]</scope>
    <source>
        <strain evidence="11">DSM 15510 / CIP 108128 / LMG 27833 / NCIMB 13906 / BL2</strain>
    </source>
</reference>
<protein>
    <submittedName>
        <fullName evidence="10">Major facilitator superfamily MFS_1</fullName>
    </submittedName>
</protein>
<feature type="transmembrane region" description="Helical" evidence="8">
    <location>
        <begin position="319"/>
        <end position="338"/>
    </location>
</feature>
<sequence>MSIAARSHAKIEARRARVGAAAWRSILVALTAFLTVVDLFATQAILPPLAHAYAVTPAAMGLAVNASTFGMAAASFAVAAFSHRIDRRRGVIMSLVALSVPTLLLAIAPNLAVFALLRIMQGLLMASAFTLTLAYLSERCSASDTASAFAAYIAGNVASNLFGRLLAAATTDHFGLATNFVLFACLNLAGTALVYFTVRRQSAPPQDYAPTDPASAIRGHLNNPALRASFGVGFCILFAFIGVFTFVNFVLVRPPISAGMMTVGFVYLVFLPSIATTLWAGRAVARLGQRRGLIGGLVVAAAGLPFLLTSSLMLVTAGLGFFAIGTFFAQAVATGFVGPAATGDRGAASGLYLACYFLGGIAGTATLGWIFDSFGWAACIGGVAFSLSVAALLGTRFFLPAHH</sequence>
<dbReference type="AlphaFoldDB" id="B8ESD7"/>
<feature type="transmembrane region" description="Helical" evidence="8">
    <location>
        <begin position="58"/>
        <end position="79"/>
    </location>
</feature>
<dbReference type="OrthoDB" id="63984at2"/>
<dbReference type="Pfam" id="PF07690">
    <property type="entry name" value="MFS_1"/>
    <property type="match status" value="1"/>
</dbReference>
<dbReference type="PANTHER" id="PTHR43271:SF2">
    <property type="entry name" value="BLL2771 PROTEIN"/>
    <property type="match status" value="1"/>
</dbReference>
<dbReference type="RefSeq" id="WP_012589897.1">
    <property type="nucleotide sequence ID" value="NC_011666.1"/>
</dbReference>
<evidence type="ECO:0000256" key="2">
    <source>
        <dbReference type="ARBA" id="ARBA00008335"/>
    </source>
</evidence>
<feature type="transmembrane region" description="Helical" evidence="8">
    <location>
        <begin position="149"/>
        <end position="170"/>
    </location>
</feature>
<dbReference type="KEGG" id="msl:Msil_0857"/>
<dbReference type="HOGENOM" id="CLU_001265_19_3_5"/>
<keyword evidence="5 8" id="KW-0812">Transmembrane</keyword>
<gene>
    <name evidence="10" type="ordered locus">Msil_0857</name>
</gene>
<comment type="similarity">
    <text evidence="2">Belongs to the major facilitator superfamily.</text>
</comment>
<keyword evidence="11" id="KW-1185">Reference proteome</keyword>
<evidence type="ECO:0000313" key="11">
    <source>
        <dbReference type="Proteomes" id="UP000002257"/>
    </source>
</evidence>
<dbReference type="Gene3D" id="1.20.1250.20">
    <property type="entry name" value="MFS general substrate transporter like domains"/>
    <property type="match status" value="1"/>
</dbReference>
<feature type="transmembrane region" description="Helical" evidence="8">
    <location>
        <begin position="292"/>
        <end position="313"/>
    </location>
</feature>
<feature type="transmembrane region" description="Helical" evidence="8">
    <location>
        <begin position="21"/>
        <end position="46"/>
    </location>
</feature>
<feature type="transmembrane region" description="Helical" evidence="8">
    <location>
        <begin position="176"/>
        <end position="198"/>
    </location>
</feature>
<organism evidence="10 11">
    <name type="scientific">Methylocella silvestris (strain DSM 15510 / CIP 108128 / LMG 27833 / NCIMB 13906 / BL2)</name>
    <dbReference type="NCBI Taxonomy" id="395965"/>
    <lineage>
        <taxon>Bacteria</taxon>
        <taxon>Pseudomonadati</taxon>
        <taxon>Pseudomonadota</taxon>
        <taxon>Alphaproteobacteria</taxon>
        <taxon>Hyphomicrobiales</taxon>
        <taxon>Beijerinckiaceae</taxon>
        <taxon>Methylocella</taxon>
    </lineage>
</organism>
<feature type="transmembrane region" description="Helical" evidence="8">
    <location>
        <begin position="228"/>
        <end position="252"/>
    </location>
</feature>
<proteinExistence type="inferred from homology"/>
<accession>B8ESD7</accession>
<evidence type="ECO:0000256" key="1">
    <source>
        <dbReference type="ARBA" id="ARBA00004651"/>
    </source>
</evidence>
<dbReference type="EMBL" id="CP001280">
    <property type="protein sequence ID" value="ACK49827.1"/>
    <property type="molecule type" value="Genomic_DNA"/>
</dbReference>
<dbReference type="GO" id="GO:0005886">
    <property type="term" value="C:plasma membrane"/>
    <property type="evidence" value="ECO:0007669"/>
    <property type="project" value="UniProtKB-SubCell"/>
</dbReference>